<evidence type="ECO:0000256" key="1">
    <source>
        <dbReference type="ARBA" id="ARBA00004141"/>
    </source>
</evidence>
<evidence type="ECO:0000256" key="3">
    <source>
        <dbReference type="ARBA" id="ARBA00022989"/>
    </source>
</evidence>
<feature type="transmembrane region" description="Helical" evidence="5">
    <location>
        <begin position="101"/>
        <end position="117"/>
    </location>
</feature>
<dbReference type="Proteomes" id="UP000831390">
    <property type="component" value="Chromosome"/>
</dbReference>
<comment type="subcellular location">
    <subcellularLocation>
        <location evidence="1">Membrane</location>
        <topology evidence="1">Multi-pass membrane protein</topology>
    </subcellularLocation>
</comment>
<dbReference type="RefSeq" id="WP_243519573.1">
    <property type="nucleotide sequence ID" value="NZ_CP094534.1"/>
</dbReference>
<feature type="transmembrane region" description="Helical" evidence="5">
    <location>
        <begin position="76"/>
        <end position="95"/>
    </location>
</feature>
<reference evidence="6 7" key="1">
    <citation type="submission" date="2022-03" db="EMBL/GenBank/DDBJ databases">
        <title>Hymenobactersp. isolated from the air.</title>
        <authorList>
            <person name="Won M."/>
            <person name="Kwon S.-W."/>
        </authorList>
    </citation>
    <scope>NUCLEOTIDE SEQUENCE [LARGE SCALE GENOMIC DNA]</scope>
    <source>
        <strain evidence="6 7">KACC 22596</strain>
    </source>
</reference>
<feature type="transmembrane region" description="Helical" evidence="5">
    <location>
        <begin position="42"/>
        <end position="64"/>
    </location>
</feature>
<proteinExistence type="predicted"/>
<name>A0ABY4BAA2_9BACT</name>
<evidence type="ECO:0000313" key="7">
    <source>
        <dbReference type="Proteomes" id="UP000831390"/>
    </source>
</evidence>
<sequence>MTPRTTARLYWTLTILFSLLMLADGVAGLLHEQNGVAGMKALGLPVYLMDITGAAKILGALALLQNKYRTLKEWAFAGFVIDFIGAAASVALAGLGAVGTLPALVMLAVVFGIYSLWKRYLASRTLAPAPEAAAAFATPAAAL</sequence>
<keyword evidence="4 5" id="KW-0472">Membrane</keyword>
<dbReference type="Pfam" id="PF13564">
    <property type="entry name" value="DoxX_2"/>
    <property type="match status" value="1"/>
</dbReference>
<keyword evidence="7" id="KW-1185">Reference proteome</keyword>
<keyword evidence="2 5" id="KW-0812">Transmembrane</keyword>
<gene>
    <name evidence="6" type="ORF">MTP16_10750</name>
</gene>
<protein>
    <submittedName>
        <fullName evidence="6">DoxX family protein</fullName>
    </submittedName>
</protein>
<evidence type="ECO:0000256" key="4">
    <source>
        <dbReference type="ARBA" id="ARBA00023136"/>
    </source>
</evidence>
<feature type="transmembrane region" description="Helical" evidence="5">
    <location>
        <begin position="9"/>
        <end position="30"/>
    </location>
</feature>
<evidence type="ECO:0000256" key="2">
    <source>
        <dbReference type="ARBA" id="ARBA00022692"/>
    </source>
</evidence>
<accession>A0ABY4BAA2</accession>
<evidence type="ECO:0000313" key="6">
    <source>
        <dbReference type="EMBL" id="UOE36095.1"/>
    </source>
</evidence>
<evidence type="ECO:0000256" key="5">
    <source>
        <dbReference type="SAM" id="Phobius"/>
    </source>
</evidence>
<organism evidence="6 7">
    <name type="scientific">Hymenobacter monticola</name>
    <dbReference type="NCBI Taxonomy" id="1705399"/>
    <lineage>
        <taxon>Bacteria</taxon>
        <taxon>Pseudomonadati</taxon>
        <taxon>Bacteroidota</taxon>
        <taxon>Cytophagia</taxon>
        <taxon>Cytophagales</taxon>
        <taxon>Hymenobacteraceae</taxon>
        <taxon>Hymenobacter</taxon>
    </lineage>
</organism>
<dbReference type="EMBL" id="CP094534">
    <property type="protein sequence ID" value="UOE36095.1"/>
    <property type="molecule type" value="Genomic_DNA"/>
</dbReference>
<dbReference type="InterPro" id="IPR032808">
    <property type="entry name" value="DoxX"/>
</dbReference>
<keyword evidence="3 5" id="KW-1133">Transmembrane helix</keyword>